<evidence type="ECO:0000256" key="1">
    <source>
        <dbReference type="SAM" id="MobiDB-lite"/>
    </source>
</evidence>
<dbReference type="EMBL" id="JSWE01000184">
    <property type="protein sequence ID" value="KIE04527.1"/>
    <property type="molecule type" value="Genomic_DNA"/>
</dbReference>
<dbReference type="AlphaFoldDB" id="A0A0C1MR87"/>
<feature type="region of interest" description="Disordered" evidence="1">
    <location>
        <begin position="1"/>
        <end position="36"/>
    </location>
</feature>
<feature type="compositionally biased region" description="Basic and acidic residues" evidence="1">
    <location>
        <begin position="1"/>
        <end position="14"/>
    </location>
</feature>
<dbReference type="OrthoDB" id="9819726at2"/>
<comment type="caution">
    <text evidence="2">The sequence shown here is derived from an EMBL/GenBank/DDBJ whole genome shotgun (WGS) entry which is preliminary data.</text>
</comment>
<keyword evidence="3" id="KW-1185">Reference proteome</keyword>
<evidence type="ECO:0000313" key="2">
    <source>
        <dbReference type="EMBL" id="KIE04527.1"/>
    </source>
</evidence>
<organism evidence="2 3">
    <name type="scientific">Candidatus Jidaibacter acanthamoebae</name>
    <dbReference type="NCBI Taxonomy" id="86105"/>
    <lineage>
        <taxon>Bacteria</taxon>
        <taxon>Pseudomonadati</taxon>
        <taxon>Pseudomonadota</taxon>
        <taxon>Alphaproteobacteria</taxon>
        <taxon>Rickettsiales</taxon>
        <taxon>Candidatus Midichloriaceae</taxon>
        <taxon>Candidatus Jidaibacter</taxon>
    </lineage>
</organism>
<dbReference type="Proteomes" id="UP000031258">
    <property type="component" value="Unassembled WGS sequence"/>
</dbReference>
<name>A0A0C1MR87_9RICK</name>
<reference evidence="2 3" key="1">
    <citation type="submission" date="2014-11" db="EMBL/GenBank/DDBJ databases">
        <title>A Rickettsiales Symbiont of Amoebae With Ancient Features.</title>
        <authorList>
            <person name="Schulz F."/>
            <person name="Martijn J."/>
            <person name="Wascher F."/>
            <person name="Kostanjsek R."/>
            <person name="Ettema T.J."/>
            <person name="Horn M."/>
        </authorList>
    </citation>
    <scope>NUCLEOTIDE SEQUENCE [LARGE SCALE GENOMIC DNA]</scope>
    <source>
        <strain evidence="2 3">UWC36</strain>
    </source>
</reference>
<protein>
    <submittedName>
        <fullName evidence="2">Uncharacterized protein</fullName>
    </submittedName>
</protein>
<evidence type="ECO:0000313" key="3">
    <source>
        <dbReference type="Proteomes" id="UP000031258"/>
    </source>
</evidence>
<gene>
    <name evidence="2" type="ORF">NF27_HQ00650</name>
</gene>
<proteinExistence type="predicted"/>
<dbReference type="RefSeq" id="WP_039458463.1">
    <property type="nucleotide sequence ID" value="NZ_JSWE01000184.1"/>
</dbReference>
<sequence>MKNDEKHTNQEKPNSKKRVSWAESIEDNEGKTPRLKKKPRIIAQDEEFIQAKNTLKNHFINKFKNGEYEGLKREWEDYLLKHSRIRKLKELYGDDSEEVINEGKNIIGKLLCVDNCSILKWIVVNCNIDAFKLITEMSSMKYLQRMVHYDDYMAFRLFLKQNRIHEYAHEYNSLICVEGFKLFLNIDNNIVNIFWNCLNITDSIKSDFNTALKEMGLGHLIDGNKENIPQNHLNSFKQRILSTAKDGVKIIR</sequence>
<accession>A0A0C1MR87</accession>